<dbReference type="Pfam" id="PF26225">
    <property type="entry name" value="DUF8051"/>
    <property type="match status" value="1"/>
</dbReference>
<keyword evidence="1" id="KW-0472">Membrane</keyword>
<feature type="transmembrane region" description="Helical" evidence="1">
    <location>
        <begin position="64"/>
        <end position="81"/>
    </location>
</feature>
<proteinExistence type="predicted"/>
<comment type="caution">
    <text evidence="3">The sequence shown here is derived from an EMBL/GenBank/DDBJ whole genome shotgun (WGS) entry which is preliminary data.</text>
</comment>
<evidence type="ECO:0000256" key="1">
    <source>
        <dbReference type="SAM" id="Phobius"/>
    </source>
</evidence>
<organism evidence="3 4">
    <name type="scientific">Fusibacter paucivorans</name>
    <dbReference type="NCBI Taxonomy" id="76009"/>
    <lineage>
        <taxon>Bacteria</taxon>
        <taxon>Bacillati</taxon>
        <taxon>Bacillota</taxon>
        <taxon>Clostridia</taxon>
        <taxon>Eubacteriales</taxon>
        <taxon>Eubacteriales Family XII. Incertae Sedis</taxon>
        <taxon>Fusibacter</taxon>
    </lineage>
</organism>
<protein>
    <recommendedName>
        <fullName evidence="2">DUF8051 domain-containing protein</fullName>
    </recommendedName>
</protein>
<feature type="transmembrane region" description="Helical" evidence="1">
    <location>
        <begin position="93"/>
        <end position="113"/>
    </location>
</feature>
<accession>A0ABS5PPD9</accession>
<keyword evidence="1" id="KW-0812">Transmembrane</keyword>
<keyword evidence="4" id="KW-1185">Reference proteome</keyword>
<gene>
    <name evidence="3" type="ORF">KHM83_10130</name>
</gene>
<sequence>MFMNVLLLTVLVPGGPIENRDFSALKGIVFWGFNVFLITLGLASYGTSYLLLTANHYAVRAAQVLAVLYFGVYMVDLGGIFPKSPTKMSKVLMLMEIINASMAVLLFICVTAVEKGVM</sequence>
<evidence type="ECO:0000259" key="2">
    <source>
        <dbReference type="Pfam" id="PF26225"/>
    </source>
</evidence>
<keyword evidence="1" id="KW-1133">Transmembrane helix</keyword>
<dbReference type="EMBL" id="JAHBCL010000016">
    <property type="protein sequence ID" value="MBS7527038.1"/>
    <property type="molecule type" value="Genomic_DNA"/>
</dbReference>
<dbReference type="RefSeq" id="WP_213236901.1">
    <property type="nucleotide sequence ID" value="NZ_JAHBCL010000016.1"/>
</dbReference>
<name>A0ABS5PPD9_9FIRM</name>
<feature type="domain" description="DUF8051" evidence="2">
    <location>
        <begin position="3"/>
        <end position="111"/>
    </location>
</feature>
<dbReference type="InterPro" id="IPR058364">
    <property type="entry name" value="DUF8051"/>
</dbReference>
<dbReference type="Proteomes" id="UP000746471">
    <property type="component" value="Unassembled WGS sequence"/>
</dbReference>
<evidence type="ECO:0000313" key="4">
    <source>
        <dbReference type="Proteomes" id="UP000746471"/>
    </source>
</evidence>
<feature type="transmembrane region" description="Helical" evidence="1">
    <location>
        <begin position="29"/>
        <end position="52"/>
    </location>
</feature>
<reference evidence="3 4" key="1">
    <citation type="submission" date="2021-05" db="EMBL/GenBank/DDBJ databases">
        <title>Fusibacter ferrireducens sp. nov., an anaerobic, sulfur- and Fe-reducing bacterium isolated from the mangrove sediment.</title>
        <authorList>
            <person name="Qiu D."/>
        </authorList>
    </citation>
    <scope>NUCLEOTIDE SEQUENCE [LARGE SCALE GENOMIC DNA]</scope>
    <source>
        <strain evidence="3 4">DSM 12116</strain>
    </source>
</reference>
<evidence type="ECO:0000313" key="3">
    <source>
        <dbReference type="EMBL" id="MBS7527038.1"/>
    </source>
</evidence>